<dbReference type="GO" id="GO:0030154">
    <property type="term" value="P:cell differentiation"/>
    <property type="evidence" value="ECO:0007669"/>
    <property type="project" value="TreeGrafter"/>
</dbReference>
<feature type="domain" description="HMG box" evidence="5">
    <location>
        <begin position="149"/>
        <end position="217"/>
    </location>
</feature>
<dbReference type="GO" id="GO:0000978">
    <property type="term" value="F:RNA polymerase II cis-regulatory region sequence-specific DNA binding"/>
    <property type="evidence" value="ECO:0007669"/>
    <property type="project" value="TreeGrafter"/>
</dbReference>
<dbReference type="GO" id="GO:0005634">
    <property type="term" value="C:nucleus"/>
    <property type="evidence" value="ECO:0007669"/>
    <property type="project" value="UniProtKB-UniRule"/>
</dbReference>
<accession>A0AAN7BZ43</accession>
<comment type="caution">
    <text evidence="6">The sequence shown here is derived from an EMBL/GenBank/DDBJ whole genome shotgun (WGS) entry which is preliminary data.</text>
</comment>
<dbReference type="GO" id="GO:0001228">
    <property type="term" value="F:DNA-binding transcription activator activity, RNA polymerase II-specific"/>
    <property type="evidence" value="ECO:0007669"/>
    <property type="project" value="TreeGrafter"/>
</dbReference>
<keyword evidence="2 4" id="KW-0238">DNA-binding</keyword>
<keyword evidence="7" id="KW-1185">Reference proteome</keyword>
<evidence type="ECO:0000259" key="5">
    <source>
        <dbReference type="PROSITE" id="PS50118"/>
    </source>
</evidence>
<proteinExistence type="predicted"/>
<dbReference type="SMART" id="SM00398">
    <property type="entry name" value="HMG"/>
    <property type="match status" value="1"/>
</dbReference>
<dbReference type="AlphaFoldDB" id="A0AAN7BZ43"/>
<name>A0AAN7BZ43_9PEZI</name>
<dbReference type="EMBL" id="MU865288">
    <property type="protein sequence ID" value="KAK4232299.1"/>
    <property type="molecule type" value="Genomic_DNA"/>
</dbReference>
<evidence type="ECO:0000256" key="1">
    <source>
        <dbReference type="ARBA" id="ARBA00023015"/>
    </source>
</evidence>
<sequence>MAAFNNVETDSIPESWKRLCLPYDANAFQGDFKRLSSLGEDTDPGFTKFLTNKYWNHLAIQLGHWNPMKVIVMDHEMFNFMPDHTKAGVLRAMQHFLNEDAMFVRDPNNCQFLILGPRKILEPEITMVGNTPIWDPKKKHVGIEAPAKLSRPANAYILYRKDHHEAVKAANPGMHNNDISVITGAMWKAESEEVRQKYIELAEEVKTEFMKNNPDYRYTPRRSCDIKRRLPSSNKKGTAAARVQARAGPISGAHGFVNNEAGTRGIVRSQITDLIPGSRKFLGGDNNMQNWSPFDYMPVTSNMGFENSFEANNMDTTASATSPIALSFPVGMGNGADPATPATPEDTWMSFGELDDAINGVWDATMSI</sequence>
<dbReference type="CDD" id="cd01389">
    <property type="entry name" value="HMG-box_ROX1-like"/>
    <property type="match status" value="1"/>
</dbReference>
<keyword evidence="4" id="KW-0539">Nucleus</keyword>
<keyword evidence="1" id="KW-0805">Transcription regulation</keyword>
<evidence type="ECO:0000313" key="6">
    <source>
        <dbReference type="EMBL" id="KAK4232299.1"/>
    </source>
</evidence>
<dbReference type="PANTHER" id="PTHR10270">
    <property type="entry name" value="SOX TRANSCRIPTION FACTOR"/>
    <property type="match status" value="1"/>
</dbReference>
<evidence type="ECO:0000256" key="4">
    <source>
        <dbReference type="PROSITE-ProRule" id="PRU00267"/>
    </source>
</evidence>
<evidence type="ECO:0000256" key="3">
    <source>
        <dbReference type="ARBA" id="ARBA00023163"/>
    </source>
</evidence>
<dbReference type="Proteomes" id="UP001301958">
    <property type="component" value="Unassembled WGS sequence"/>
</dbReference>
<gene>
    <name evidence="6" type="ORF">QBC38DRAFT_352683</name>
</gene>
<keyword evidence="3" id="KW-0804">Transcription</keyword>
<organism evidence="6 7">
    <name type="scientific">Podospora fimiseda</name>
    <dbReference type="NCBI Taxonomy" id="252190"/>
    <lineage>
        <taxon>Eukaryota</taxon>
        <taxon>Fungi</taxon>
        <taxon>Dikarya</taxon>
        <taxon>Ascomycota</taxon>
        <taxon>Pezizomycotina</taxon>
        <taxon>Sordariomycetes</taxon>
        <taxon>Sordariomycetidae</taxon>
        <taxon>Sordariales</taxon>
        <taxon>Podosporaceae</taxon>
        <taxon>Podospora</taxon>
    </lineage>
</organism>
<reference evidence="6" key="2">
    <citation type="submission" date="2023-05" db="EMBL/GenBank/DDBJ databases">
        <authorList>
            <consortium name="Lawrence Berkeley National Laboratory"/>
            <person name="Steindorff A."/>
            <person name="Hensen N."/>
            <person name="Bonometti L."/>
            <person name="Westerberg I."/>
            <person name="Brannstrom I.O."/>
            <person name="Guillou S."/>
            <person name="Cros-Aarteil S."/>
            <person name="Calhoun S."/>
            <person name="Haridas S."/>
            <person name="Kuo A."/>
            <person name="Mondo S."/>
            <person name="Pangilinan J."/>
            <person name="Riley R."/>
            <person name="Labutti K."/>
            <person name="Andreopoulos B."/>
            <person name="Lipzen A."/>
            <person name="Chen C."/>
            <person name="Yanf M."/>
            <person name="Daum C."/>
            <person name="Ng V."/>
            <person name="Clum A."/>
            <person name="Ohm R."/>
            <person name="Martin F."/>
            <person name="Silar P."/>
            <person name="Natvig D."/>
            <person name="Lalanne C."/>
            <person name="Gautier V."/>
            <person name="Ament-Velasquez S.L."/>
            <person name="Kruys A."/>
            <person name="Hutchinson M.I."/>
            <person name="Powell A.J."/>
            <person name="Barry K."/>
            <person name="Miller A.N."/>
            <person name="Grigoriev I.V."/>
            <person name="Debuchy R."/>
            <person name="Gladieux P."/>
            <person name="Thoren M.H."/>
            <person name="Johannesson H."/>
        </authorList>
    </citation>
    <scope>NUCLEOTIDE SEQUENCE</scope>
    <source>
        <strain evidence="6">CBS 990.96</strain>
    </source>
</reference>
<dbReference type="SUPFAM" id="SSF47095">
    <property type="entry name" value="HMG-box"/>
    <property type="match status" value="1"/>
</dbReference>
<feature type="DNA-binding region" description="HMG box" evidence="4">
    <location>
        <begin position="149"/>
        <end position="217"/>
    </location>
</feature>
<dbReference type="PANTHER" id="PTHR10270:SF161">
    <property type="entry name" value="SEX-DETERMINING REGION Y PROTEIN"/>
    <property type="match status" value="1"/>
</dbReference>
<evidence type="ECO:0000256" key="2">
    <source>
        <dbReference type="ARBA" id="ARBA00023125"/>
    </source>
</evidence>
<reference evidence="6" key="1">
    <citation type="journal article" date="2023" name="Mol. Phylogenet. Evol.">
        <title>Genome-scale phylogeny and comparative genomics of the fungal order Sordariales.</title>
        <authorList>
            <person name="Hensen N."/>
            <person name="Bonometti L."/>
            <person name="Westerberg I."/>
            <person name="Brannstrom I.O."/>
            <person name="Guillou S."/>
            <person name="Cros-Aarteil S."/>
            <person name="Calhoun S."/>
            <person name="Haridas S."/>
            <person name="Kuo A."/>
            <person name="Mondo S."/>
            <person name="Pangilinan J."/>
            <person name="Riley R."/>
            <person name="LaButti K."/>
            <person name="Andreopoulos B."/>
            <person name="Lipzen A."/>
            <person name="Chen C."/>
            <person name="Yan M."/>
            <person name="Daum C."/>
            <person name="Ng V."/>
            <person name="Clum A."/>
            <person name="Steindorff A."/>
            <person name="Ohm R.A."/>
            <person name="Martin F."/>
            <person name="Silar P."/>
            <person name="Natvig D.O."/>
            <person name="Lalanne C."/>
            <person name="Gautier V."/>
            <person name="Ament-Velasquez S.L."/>
            <person name="Kruys A."/>
            <person name="Hutchinson M.I."/>
            <person name="Powell A.J."/>
            <person name="Barry K."/>
            <person name="Miller A.N."/>
            <person name="Grigoriev I.V."/>
            <person name="Debuchy R."/>
            <person name="Gladieux P."/>
            <person name="Hiltunen Thoren M."/>
            <person name="Johannesson H."/>
        </authorList>
    </citation>
    <scope>NUCLEOTIDE SEQUENCE</scope>
    <source>
        <strain evidence="6">CBS 990.96</strain>
    </source>
</reference>
<dbReference type="Gene3D" id="1.10.30.10">
    <property type="entry name" value="High mobility group box domain"/>
    <property type="match status" value="1"/>
</dbReference>
<dbReference type="InterPro" id="IPR009071">
    <property type="entry name" value="HMG_box_dom"/>
</dbReference>
<dbReference type="Pfam" id="PF00505">
    <property type="entry name" value="HMG_box"/>
    <property type="match status" value="1"/>
</dbReference>
<dbReference type="InterPro" id="IPR036910">
    <property type="entry name" value="HMG_box_dom_sf"/>
</dbReference>
<protein>
    <submittedName>
        <fullName evidence="6">Mat a-1</fullName>
    </submittedName>
</protein>
<evidence type="ECO:0000313" key="7">
    <source>
        <dbReference type="Proteomes" id="UP001301958"/>
    </source>
</evidence>
<dbReference type="FunFam" id="1.10.30.10:FF:000041">
    <property type="entry name" value="HMG box family protein"/>
    <property type="match status" value="1"/>
</dbReference>
<dbReference type="PROSITE" id="PS50118">
    <property type="entry name" value="HMG_BOX_2"/>
    <property type="match status" value="1"/>
</dbReference>
<dbReference type="InterPro" id="IPR050140">
    <property type="entry name" value="SRY-related_HMG-box_TF-like"/>
</dbReference>